<dbReference type="PANTHER" id="PTHR19288">
    <property type="entry name" value="4-NITROPHENYLPHOSPHATASE-RELATED"/>
    <property type="match status" value="1"/>
</dbReference>
<sequence>DVQPWQVITSSVVAARMVARHVPAGARVLVVGADHLRDEVAKQGLVIVDNAKDDPAAVIQGWYPQMTWQQMAEAAYAVEAGARYFVTNRDLTIPREQGIAPGCGSMIQAVINATGVEPIASAGKPESAMYDEARMLAAHDGERMVSVAQSLAIGDRLDTDIEAGNRGGYDSLLVLTGVTDERLLMCAPAALRPTYIARDLRGLNVPHPGVERLADGDWRCGGMTATWRDGAVSVSDATSVDALRAACALIWDRMDNGIDTAGIALPQFHLDD</sequence>
<name>A0A2N3QQE7_9BIFI</name>
<protein>
    <submittedName>
        <fullName evidence="1">HAD family hydrolase</fullName>
    </submittedName>
</protein>
<keyword evidence="1" id="KW-0378">Hydrolase</keyword>
<reference evidence="1 2" key="1">
    <citation type="submission" date="2017-10" db="EMBL/GenBank/DDBJ databases">
        <title>Bifidobacterium genomics.</title>
        <authorList>
            <person name="Lugli G.A."/>
            <person name="Milani C."/>
            <person name="Mancabelli L."/>
        </authorList>
    </citation>
    <scope>NUCLEOTIDE SEQUENCE [LARGE SCALE GENOMIC DNA]</scope>
    <source>
        <strain evidence="1 2">1744B</strain>
    </source>
</reference>
<dbReference type="EMBL" id="PCHB01000023">
    <property type="protein sequence ID" value="PKU93948.1"/>
    <property type="molecule type" value="Genomic_DNA"/>
</dbReference>
<dbReference type="PANTHER" id="PTHR19288:SF95">
    <property type="entry name" value="D-GLYCEROL 3-PHOSPHATE PHOSPHATASE"/>
    <property type="match status" value="1"/>
</dbReference>
<proteinExistence type="predicted"/>
<dbReference type="GO" id="GO:0005737">
    <property type="term" value="C:cytoplasm"/>
    <property type="evidence" value="ECO:0007669"/>
    <property type="project" value="TreeGrafter"/>
</dbReference>
<comment type="caution">
    <text evidence="1">The sequence shown here is derived from an EMBL/GenBank/DDBJ whole genome shotgun (WGS) entry which is preliminary data.</text>
</comment>
<accession>A0A2N3QQE7</accession>
<dbReference type="Pfam" id="PF13242">
    <property type="entry name" value="Hydrolase_like"/>
    <property type="match status" value="1"/>
</dbReference>
<gene>
    <name evidence="1" type="ORF">CQR56_1692</name>
</gene>
<dbReference type="RefSeq" id="WP_101393914.1">
    <property type="nucleotide sequence ID" value="NZ_PCHB01000023.1"/>
</dbReference>
<dbReference type="GO" id="GO:0016791">
    <property type="term" value="F:phosphatase activity"/>
    <property type="evidence" value="ECO:0007669"/>
    <property type="project" value="TreeGrafter"/>
</dbReference>
<feature type="non-terminal residue" evidence="1">
    <location>
        <position position="1"/>
    </location>
</feature>
<dbReference type="SUPFAM" id="SSF56784">
    <property type="entry name" value="HAD-like"/>
    <property type="match status" value="1"/>
</dbReference>
<dbReference type="Proteomes" id="UP000233783">
    <property type="component" value="Unassembled WGS sequence"/>
</dbReference>
<evidence type="ECO:0000313" key="1">
    <source>
        <dbReference type="EMBL" id="PKU93948.1"/>
    </source>
</evidence>
<evidence type="ECO:0000313" key="2">
    <source>
        <dbReference type="Proteomes" id="UP000233783"/>
    </source>
</evidence>
<dbReference type="InterPro" id="IPR023214">
    <property type="entry name" value="HAD_sf"/>
</dbReference>
<organism evidence="1 2">
    <name type="scientific">Bifidobacterium pseudolongum subsp. globosum</name>
    <dbReference type="NCBI Taxonomy" id="1690"/>
    <lineage>
        <taxon>Bacteria</taxon>
        <taxon>Bacillati</taxon>
        <taxon>Actinomycetota</taxon>
        <taxon>Actinomycetes</taxon>
        <taxon>Bifidobacteriales</taxon>
        <taxon>Bifidobacteriaceae</taxon>
        <taxon>Bifidobacterium</taxon>
    </lineage>
</organism>
<dbReference type="Gene3D" id="3.40.50.1000">
    <property type="entry name" value="HAD superfamily/HAD-like"/>
    <property type="match status" value="2"/>
</dbReference>
<dbReference type="AlphaFoldDB" id="A0A2N3QQE7"/>
<dbReference type="InterPro" id="IPR036412">
    <property type="entry name" value="HAD-like_sf"/>
</dbReference>